<dbReference type="InterPro" id="IPR008283">
    <property type="entry name" value="Peptidase_M17_N"/>
</dbReference>
<comment type="catalytic activity">
    <reaction evidence="1">
        <text>Release of an N-terminal amino acid, Xaa-|-Yaa-, in which Xaa is preferably Leu, but may be other amino acids including Pro although not Arg or Lys, and Yaa may be Pro. Amino acid amides and methyl esters are also readily hydrolyzed, but rates on arylamides are exceedingly low.</text>
        <dbReference type="EC" id="3.4.11.1"/>
    </reaction>
</comment>
<dbReference type="GO" id="GO:0005737">
    <property type="term" value="C:cytoplasm"/>
    <property type="evidence" value="ECO:0007669"/>
    <property type="project" value="InterPro"/>
</dbReference>
<keyword evidence="6" id="KW-0378">Hydrolase</keyword>
<proteinExistence type="inferred from homology"/>
<dbReference type="GO" id="GO:0070006">
    <property type="term" value="F:metalloaminopeptidase activity"/>
    <property type="evidence" value="ECO:0007669"/>
    <property type="project" value="InterPro"/>
</dbReference>
<keyword evidence="5" id="KW-0645">Protease</keyword>
<evidence type="ECO:0000259" key="7">
    <source>
        <dbReference type="PROSITE" id="PS00631"/>
    </source>
</evidence>
<keyword evidence="9" id="KW-1185">Reference proteome</keyword>
<evidence type="ECO:0000256" key="2">
    <source>
        <dbReference type="ARBA" id="ARBA00001585"/>
    </source>
</evidence>
<organism evidence="8 9">
    <name type="scientific">Coemansia erecta</name>
    <dbReference type="NCBI Taxonomy" id="147472"/>
    <lineage>
        <taxon>Eukaryota</taxon>
        <taxon>Fungi</taxon>
        <taxon>Fungi incertae sedis</taxon>
        <taxon>Zoopagomycota</taxon>
        <taxon>Kickxellomycotina</taxon>
        <taxon>Kickxellomycetes</taxon>
        <taxon>Kickxellales</taxon>
        <taxon>Kickxellaceae</taxon>
        <taxon>Coemansia</taxon>
    </lineage>
</organism>
<dbReference type="InterPro" id="IPR000819">
    <property type="entry name" value="Peptidase_M17_C"/>
</dbReference>
<dbReference type="HAMAP" id="MF_00181">
    <property type="entry name" value="Cytosol_peptidase_M17"/>
    <property type="match status" value="1"/>
</dbReference>
<dbReference type="OrthoDB" id="412814at2759"/>
<dbReference type="Gene3D" id="3.40.630.10">
    <property type="entry name" value="Zn peptidases"/>
    <property type="match status" value="1"/>
</dbReference>
<dbReference type="PANTHER" id="PTHR11963:SF23">
    <property type="entry name" value="CYTOSOL AMINOPEPTIDASE"/>
    <property type="match status" value="1"/>
</dbReference>
<protein>
    <recommendedName>
        <fullName evidence="7">Cytosol aminopeptidase domain-containing protein</fullName>
    </recommendedName>
</protein>
<evidence type="ECO:0000256" key="6">
    <source>
        <dbReference type="ARBA" id="ARBA00022801"/>
    </source>
</evidence>
<dbReference type="Pfam" id="PF02789">
    <property type="entry name" value="Peptidase_M17_N"/>
    <property type="match status" value="1"/>
</dbReference>
<dbReference type="AlphaFoldDB" id="A0A9W8CV05"/>
<evidence type="ECO:0000256" key="5">
    <source>
        <dbReference type="ARBA" id="ARBA00022670"/>
    </source>
</evidence>
<evidence type="ECO:0000256" key="3">
    <source>
        <dbReference type="ARBA" id="ARBA00009528"/>
    </source>
</evidence>
<feature type="domain" description="Cytosol aminopeptidase" evidence="7">
    <location>
        <begin position="362"/>
        <end position="369"/>
    </location>
</feature>
<comment type="catalytic activity">
    <reaction evidence="2">
        <text>Release of N-terminal proline from a peptide.</text>
        <dbReference type="EC" id="3.4.11.5"/>
    </reaction>
</comment>
<evidence type="ECO:0000256" key="4">
    <source>
        <dbReference type="ARBA" id="ARBA00022438"/>
    </source>
</evidence>
<gene>
    <name evidence="8" type="ORF">LPJ53_001348</name>
</gene>
<dbReference type="Pfam" id="PF00883">
    <property type="entry name" value="Peptidase_M17"/>
    <property type="match status" value="1"/>
</dbReference>
<dbReference type="PROSITE" id="PS00631">
    <property type="entry name" value="CYTOSOL_AP"/>
    <property type="match status" value="1"/>
</dbReference>
<dbReference type="InterPro" id="IPR023042">
    <property type="entry name" value="Peptidase_M17_leu_NH2_pept"/>
</dbReference>
<dbReference type="Proteomes" id="UP001149813">
    <property type="component" value="Unassembled WGS sequence"/>
</dbReference>
<evidence type="ECO:0000256" key="1">
    <source>
        <dbReference type="ARBA" id="ARBA00000135"/>
    </source>
</evidence>
<evidence type="ECO:0000313" key="8">
    <source>
        <dbReference type="EMBL" id="KAJ1724392.1"/>
    </source>
</evidence>
<dbReference type="PRINTS" id="PR00481">
    <property type="entry name" value="LAMNOPPTDASE"/>
</dbReference>
<comment type="similarity">
    <text evidence="3">Belongs to the peptidase M17 family.</text>
</comment>
<dbReference type="CDD" id="cd00433">
    <property type="entry name" value="Peptidase_M17"/>
    <property type="match status" value="1"/>
</dbReference>
<dbReference type="GO" id="GO:0006508">
    <property type="term" value="P:proteolysis"/>
    <property type="evidence" value="ECO:0007669"/>
    <property type="project" value="UniProtKB-KW"/>
</dbReference>
<sequence length="541" mass="57540">MNSALAKVSRSAALAATRSPLSATRTFATSGTPSTHAREGLVLGLYSSNKLCGVDEANLTQAQQQHILDHAGALGHKGESGTVHIMLSDDLKKQIAVVGLGAESAADEKTEVVRMAVASGVKRLCANKVSSVTIGPMPCARSASEGATLALYGFDKFKNTAKADDKPDQPQISFMAAEKKKELAAEWTAGEAYAEAQNWARDLMNTPANHMTPTIFAQTVKGELEKLDGVQVNTYDGKWAEEQRMGGLLAVSRGSEEPLRFVEIIYRGSQASSEVSLAMVGKGITFDTGGYSLKPGKHMDLMKGDMGGGATVVAAMRAIAKLQMPINVVATVPLCENMISGRATKVSDIYTSRAGLTVEVMNTDAEGRIVLGDALHYTVETHQPKAIIDVATLTGAMVVALGELYTGVFTPSPALWSRISRASEASDEPVWRMPLHDAWDAMLKSPVADLSNIGNKAEAGACTAAAFLRHFVRDSAAANKGKDKAVPRAQNNDESLPRWAHLDIAGPMEATTSAGHHFRGMSGRPTRLLIELARNIANEKL</sequence>
<dbReference type="Gene3D" id="3.40.220.10">
    <property type="entry name" value="Leucine Aminopeptidase, subunit E, domain 1"/>
    <property type="match status" value="1"/>
</dbReference>
<keyword evidence="4" id="KW-0031">Aminopeptidase</keyword>
<dbReference type="NCBIfam" id="NF002073">
    <property type="entry name" value="PRK00913.1-2"/>
    <property type="match status" value="1"/>
</dbReference>
<comment type="caution">
    <text evidence="8">The sequence shown here is derived from an EMBL/GenBank/DDBJ whole genome shotgun (WGS) entry which is preliminary data.</text>
</comment>
<dbReference type="InterPro" id="IPR043472">
    <property type="entry name" value="Macro_dom-like"/>
</dbReference>
<accession>A0A9W8CV05</accession>
<reference evidence="8" key="1">
    <citation type="submission" date="2022-07" db="EMBL/GenBank/DDBJ databases">
        <title>Phylogenomic reconstructions and comparative analyses of Kickxellomycotina fungi.</title>
        <authorList>
            <person name="Reynolds N.K."/>
            <person name="Stajich J.E."/>
            <person name="Barry K."/>
            <person name="Grigoriev I.V."/>
            <person name="Crous P."/>
            <person name="Smith M.E."/>
        </authorList>
    </citation>
    <scope>NUCLEOTIDE SEQUENCE</scope>
    <source>
        <strain evidence="8">NBRC 32514</strain>
    </source>
</reference>
<dbReference type="PANTHER" id="PTHR11963">
    <property type="entry name" value="LEUCINE AMINOPEPTIDASE-RELATED"/>
    <property type="match status" value="1"/>
</dbReference>
<name>A0A9W8CV05_9FUNG</name>
<dbReference type="InterPro" id="IPR011356">
    <property type="entry name" value="Leucine_aapep/pepB"/>
</dbReference>
<dbReference type="EMBL" id="JANBOJ010000033">
    <property type="protein sequence ID" value="KAJ1724392.1"/>
    <property type="molecule type" value="Genomic_DNA"/>
</dbReference>
<dbReference type="GO" id="GO:0030145">
    <property type="term" value="F:manganese ion binding"/>
    <property type="evidence" value="ECO:0007669"/>
    <property type="project" value="InterPro"/>
</dbReference>
<dbReference type="SUPFAM" id="SSF53187">
    <property type="entry name" value="Zn-dependent exopeptidases"/>
    <property type="match status" value="1"/>
</dbReference>
<evidence type="ECO:0000313" key="9">
    <source>
        <dbReference type="Proteomes" id="UP001149813"/>
    </source>
</evidence>
<dbReference type="SUPFAM" id="SSF52949">
    <property type="entry name" value="Macro domain-like"/>
    <property type="match status" value="1"/>
</dbReference>